<dbReference type="InterPro" id="IPR026989">
    <property type="entry name" value="TnpV"/>
</dbReference>
<proteinExistence type="predicted"/>
<keyword evidence="2" id="KW-1185">Reference proteome</keyword>
<dbReference type="Proteomes" id="UP001469749">
    <property type="component" value="Unassembled WGS sequence"/>
</dbReference>
<sequence length="144" mass="16793">MPSAQGCFRKSKKRLENMSRLKLPKGVQIMSEMTYRQAGDYQIPNLQLENEGEKPLGKYGRMRRAFLEQNNPMLLNDMILTESLFPHLWEIEETAKARVEFLMEQYLKDSPAPDKETQQMAWVQHMNSLKAQAEEVVMTELINS</sequence>
<reference evidence="1 2" key="1">
    <citation type="submission" date="2024-03" db="EMBL/GenBank/DDBJ databases">
        <title>Human intestinal bacterial collection.</title>
        <authorList>
            <person name="Pauvert C."/>
            <person name="Hitch T.C.A."/>
            <person name="Clavel T."/>
        </authorList>
    </citation>
    <scope>NUCLEOTIDE SEQUENCE [LARGE SCALE GENOMIC DNA]</scope>
    <source>
        <strain evidence="1 2">CLA-AA-H190</strain>
    </source>
</reference>
<accession>A0ABV1B6Q4</accession>
<protein>
    <submittedName>
        <fullName evidence="1">TnpV protein</fullName>
    </submittedName>
</protein>
<comment type="caution">
    <text evidence="1">The sequence shown here is derived from an EMBL/GenBank/DDBJ whole genome shotgun (WGS) entry which is preliminary data.</text>
</comment>
<organism evidence="1 2">
    <name type="scientific">Coprococcus intestinihominis</name>
    <dbReference type="NCBI Taxonomy" id="3133154"/>
    <lineage>
        <taxon>Bacteria</taxon>
        <taxon>Bacillati</taxon>
        <taxon>Bacillota</taxon>
        <taxon>Clostridia</taxon>
        <taxon>Lachnospirales</taxon>
        <taxon>Lachnospiraceae</taxon>
        <taxon>Coprococcus</taxon>
    </lineage>
</organism>
<name>A0ABV1B6Q4_9FIRM</name>
<evidence type="ECO:0000313" key="1">
    <source>
        <dbReference type="EMBL" id="MEQ2365638.1"/>
    </source>
</evidence>
<dbReference type="Pfam" id="PF14198">
    <property type="entry name" value="TnpV"/>
    <property type="match status" value="1"/>
</dbReference>
<dbReference type="EMBL" id="JBBMEK010000140">
    <property type="protein sequence ID" value="MEQ2365638.1"/>
    <property type="molecule type" value="Genomic_DNA"/>
</dbReference>
<evidence type="ECO:0000313" key="2">
    <source>
        <dbReference type="Proteomes" id="UP001469749"/>
    </source>
</evidence>
<gene>
    <name evidence="1" type="ORF">WMO25_11065</name>
</gene>